<dbReference type="RefSeq" id="WP_015808664.1">
    <property type="nucleotide sequence ID" value="NC_013061.1"/>
</dbReference>
<evidence type="ECO:0000256" key="1">
    <source>
        <dbReference type="ARBA" id="ARBA00004571"/>
    </source>
</evidence>
<dbReference type="SUPFAM" id="SSF56935">
    <property type="entry name" value="Porins"/>
    <property type="match status" value="1"/>
</dbReference>
<reference evidence="9 10" key="1">
    <citation type="journal article" date="2009" name="Stand. Genomic Sci.">
        <title>Complete genome sequence of Pedobacter heparinus type strain (HIM 762-3).</title>
        <authorList>
            <person name="Han C."/>
            <person name="Spring S."/>
            <person name="Lapidus A."/>
            <person name="Del Rio T.G."/>
            <person name="Tice H."/>
            <person name="Copeland A."/>
            <person name="Cheng J.F."/>
            <person name="Lucas S."/>
            <person name="Chen F."/>
            <person name="Nolan M."/>
            <person name="Bruce D."/>
            <person name="Goodwin L."/>
            <person name="Pitluck S."/>
            <person name="Ivanova N."/>
            <person name="Mavromatis K."/>
            <person name="Mikhailova N."/>
            <person name="Pati A."/>
            <person name="Chen A."/>
            <person name="Palaniappan K."/>
            <person name="Land M."/>
            <person name="Hauser L."/>
            <person name="Chang Y.J."/>
            <person name="Jeffries C.C."/>
            <person name="Saunders E."/>
            <person name="Chertkov O."/>
            <person name="Brettin T."/>
            <person name="Goker M."/>
            <person name="Rohde M."/>
            <person name="Bristow J."/>
            <person name="Eisen J.A."/>
            <person name="Markowitz V."/>
            <person name="Hugenholtz P."/>
            <person name="Kyrpides N.C."/>
            <person name="Klenk H.P."/>
            <person name="Detter J.C."/>
        </authorList>
    </citation>
    <scope>NUCLEOTIDE SEQUENCE [LARGE SCALE GENOMIC DNA]</scope>
    <source>
        <strain evidence="10">ATCC 13125 / DSM 2366 / CIP 104194 / JCM 7457 / NBRC 12017 / NCIMB 9290 / NRRL B-14731 / HIM 762-3</strain>
    </source>
</reference>
<dbReference type="InterPro" id="IPR008969">
    <property type="entry name" value="CarboxyPept-like_regulatory"/>
</dbReference>
<feature type="domain" description="Secretin/TonB short N-terminal" evidence="8">
    <location>
        <begin position="68"/>
        <end position="119"/>
    </location>
</feature>
<keyword evidence="9" id="KW-0675">Receptor</keyword>
<dbReference type="Gene3D" id="2.40.170.20">
    <property type="entry name" value="TonB-dependent receptor, beta-barrel domain"/>
    <property type="match status" value="1"/>
</dbReference>
<dbReference type="STRING" id="485917.Phep_2854"/>
<evidence type="ECO:0000256" key="2">
    <source>
        <dbReference type="ARBA" id="ARBA00022448"/>
    </source>
</evidence>
<keyword evidence="5 7" id="KW-0472">Membrane</keyword>
<dbReference type="Pfam" id="PF07715">
    <property type="entry name" value="Plug"/>
    <property type="match status" value="1"/>
</dbReference>
<dbReference type="EMBL" id="CP001681">
    <property type="protein sequence ID" value="ACU05053.1"/>
    <property type="molecule type" value="Genomic_DNA"/>
</dbReference>
<evidence type="ECO:0000256" key="3">
    <source>
        <dbReference type="ARBA" id="ARBA00022452"/>
    </source>
</evidence>
<proteinExistence type="inferred from homology"/>
<accession>C6Y1R1</accession>
<gene>
    <name evidence="9" type="ordered locus">Phep_2854</name>
</gene>
<keyword evidence="2 7" id="KW-0813">Transport</keyword>
<comment type="subcellular location">
    <subcellularLocation>
        <location evidence="1 7">Cell outer membrane</location>
        <topology evidence="1 7">Multi-pass membrane protein</topology>
    </subcellularLocation>
</comment>
<evidence type="ECO:0000313" key="10">
    <source>
        <dbReference type="Proteomes" id="UP000000852"/>
    </source>
</evidence>
<evidence type="ECO:0000256" key="5">
    <source>
        <dbReference type="ARBA" id="ARBA00023136"/>
    </source>
</evidence>
<dbReference type="InterPro" id="IPR023996">
    <property type="entry name" value="TonB-dep_OMP_SusC/RagA"/>
</dbReference>
<dbReference type="OrthoDB" id="9768177at2"/>
<sequence>MYTIYTKKIGMPKRLYHKIMLIMRLTTVILIASLLQVSASSLAQKVSLHKTNADLKTVLKELRGQSGYIFLYRDNVLKQAKPVNIKVSRVEVKEVLDQIFEKQPLTYSVNENTITIQPKEPSFLEKVVDALTPPADIRGIILDDKGQPLAGASVKVKGTSKTATTNNKGEFFLQGVNENSVLLISYIGYQTKEIAASSSLSEIRLELSTSKLDEVQVIAYGTTTQRYNVGSVSKVTAEEIAQQPVMNPLAALAGRVPGLVITQTSGLAGSSFKVQIRGQNSLAPTAGGVPPLDNPLIVVDGVPFAANNANVNQMTSVMSPQGGGFLNDYGGISPLNSINPNDIESIEVLRDADATSIYGSRGSNGVILITTKKGKPGKLSLQGNVSNGASKITRTLKLMDTKQYLEIRREAIMNDNGLKGVFLNPQYANFFPDFYVFDTTRNVDWVDKFIGNTASTTDANISTSGGSAGTRFMLGSTFHRETSIFPGDLAYRRNTLNASFHHNTMDNRLSFDFSVNYAIDINNLVSNKEALKSITLTPNFPDLIDPQGNLIWNYKGISFAATAGIINTNPFRYLKTKYSAATENLLSSFLVSYQLLSGLAIRSSFGYNTLLAEEISQDPITARPPGNNVTGSASFGNNKFKTWIIEPQLEYKKDIGSGKLTLLIGGTIQKNLNNSSIINASGYANDAFLGAVSGAATTSASGGSTEYKYSGIFGRMNYILANKYIINLSGRRDGSSRFGPGRQFGNFGSVAGGWLFSEESVIKEGLPILSYGKLRASYGTTGNDAIGDYQYLATWSPIASSVYQGSAGYMPNNLFKPDYSWAVTKKLEFGFELGLNKDKIFLNADWYRNRCGNQLVNYQLPAQTGFANVTQNFPALVENSGWDFQINTTIFKVKEFIWKLAVNLTVPENKLTAFPGIETSSYANTYFVGHSLSVLNKVLYSGVNPTTGLFEFQSVNGLTSAPDLNRDRHIIGDLDPKFYGGMRTNFSFKGFQLDVFFEFRKQTGLNYLYSIYDGGGIGRDSRNLPELLLSRWQKPGDQSDIQKVSTSFSDDTYIPSSSFKSSSGVYSDASFIRFKTASLSYSFNERLLKKIKMNGCRLYVNAQNLFTITKYKGGDPETQNLYGIPPLKTVVAGVQFSF</sequence>
<keyword evidence="6 7" id="KW-0998">Cell outer membrane</keyword>
<dbReference type="HOGENOM" id="CLU_004317_0_1_10"/>
<dbReference type="InterPro" id="IPR023997">
    <property type="entry name" value="TonB-dep_OMP_SusC/RagA_CS"/>
</dbReference>
<dbReference type="PROSITE" id="PS52016">
    <property type="entry name" value="TONB_DEPENDENT_REC_3"/>
    <property type="match status" value="1"/>
</dbReference>
<dbReference type="Proteomes" id="UP000000852">
    <property type="component" value="Chromosome"/>
</dbReference>
<dbReference type="eggNOG" id="COG1629">
    <property type="taxonomic scope" value="Bacteria"/>
</dbReference>
<dbReference type="Gene3D" id="2.60.40.1120">
    <property type="entry name" value="Carboxypeptidase-like, regulatory domain"/>
    <property type="match status" value="1"/>
</dbReference>
<dbReference type="InterPro" id="IPR011662">
    <property type="entry name" value="Secretin/TonB_short_N"/>
</dbReference>
<keyword evidence="10" id="KW-1185">Reference proteome</keyword>
<evidence type="ECO:0000313" key="9">
    <source>
        <dbReference type="EMBL" id="ACU05053.1"/>
    </source>
</evidence>
<evidence type="ECO:0000259" key="8">
    <source>
        <dbReference type="SMART" id="SM00965"/>
    </source>
</evidence>
<protein>
    <submittedName>
        <fullName evidence="9">TonB-dependent receptor plug</fullName>
    </submittedName>
</protein>
<evidence type="ECO:0000256" key="4">
    <source>
        <dbReference type="ARBA" id="ARBA00022692"/>
    </source>
</evidence>
<dbReference type="InterPro" id="IPR039426">
    <property type="entry name" value="TonB-dep_rcpt-like"/>
</dbReference>
<dbReference type="SMART" id="SM00965">
    <property type="entry name" value="STN"/>
    <property type="match status" value="1"/>
</dbReference>
<keyword evidence="4 7" id="KW-0812">Transmembrane</keyword>
<dbReference type="InterPro" id="IPR012910">
    <property type="entry name" value="Plug_dom"/>
</dbReference>
<keyword evidence="3 7" id="KW-1134">Transmembrane beta strand</keyword>
<dbReference type="Pfam" id="PF07660">
    <property type="entry name" value="STN"/>
    <property type="match status" value="1"/>
</dbReference>
<dbReference type="NCBIfam" id="TIGR04056">
    <property type="entry name" value="OMP_RagA_SusC"/>
    <property type="match status" value="1"/>
</dbReference>
<comment type="similarity">
    <text evidence="7">Belongs to the TonB-dependent receptor family.</text>
</comment>
<dbReference type="Pfam" id="PF13715">
    <property type="entry name" value="CarbopepD_reg_2"/>
    <property type="match status" value="1"/>
</dbReference>
<evidence type="ECO:0000256" key="6">
    <source>
        <dbReference type="ARBA" id="ARBA00023237"/>
    </source>
</evidence>
<dbReference type="GO" id="GO:0009279">
    <property type="term" value="C:cell outer membrane"/>
    <property type="evidence" value="ECO:0007669"/>
    <property type="project" value="UniProtKB-SubCell"/>
</dbReference>
<dbReference type="NCBIfam" id="TIGR04057">
    <property type="entry name" value="SusC_RagA_signa"/>
    <property type="match status" value="1"/>
</dbReference>
<dbReference type="InterPro" id="IPR037066">
    <property type="entry name" value="Plug_dom_sf"/>
</dbReference>
<name>C6Y1R1_PEDHD</name>
<dbReference type="InterPro" id="IPR036942">
    <property type="entry name" value="Beta-barrel_TonB_sf"/>
</dbReference>
<organism evidence="9 10">
    <name type="scientific">Pedobacter heparinus (strain ATCC 13125 / DSM 2366 / CIP 104194 / JCM 7457 / NBRC 12017 / NCIMB 9290 / NRRL B-14731 / HIM 762-3)</name>
    <dbReference type="NCBI Taxonomy" id="485917"/>
    <lineage>
        <taxon>Bacteria</taxon>
        <taxon>Pseudomonadati</taxon>
        <taxon>Bacteroidota</taxon>
        <taxon>Sphingobacteriia</taxon>
        <taxon>Sphingobacteriales</taxon>
        <taxon>Sphingobacteriaceae</taxon>
        <taxon>Pedobacter</taxon>
    </lineage>
</organism>
<dbReference type="AlphaFoldDB" id="C6Y1R1"/>
<dbReference type="SUPFAM" id="SSF49464">
    <property type="entry name" value="Carboxypeptidase regulatory domain-like"/>
    <property type="match status" value="1"/>
</dbReference>
<dbReference type="KEGG" id="phe:Phep_2854"/>
<dbReference type="Gene3D" id="2.170.130.10">
    <property type="entry name" value="TonB-dependent receptor, plug domain"/>
    <property type="match status" value="1"/>
</dbReference>
<evidence type="ECO:0000256" key="7">
    <source>
        <dbReference type="PROSITE-ProRule" id="PRU01360"/>
    </source>
</evidence>